<comment type="catalytic activity">
    <reaction evidence="1">
        <text>S-ubiquitinyl-[E2 ubiquitin-conjugating enzyme]-L-cysteine + [acceptor protein]-L-lysine = [E2 ubiquitin-conjugating enzyme]-L-cysteine + N(6)-ubiquitinyl-[acceptor protein]-L-lysine.</text>
        <dbReference type="EC" id="2.3.2.27"/>
    </reaction>
</comment>
<dbReference type="PANTHER" id="PTHR46632:SF19">
    <property type="entry name" value="RING-TYPE E3 UBIQUITIN TRANSFERASE"/>
    <property type="match status" value="1"/>
</dbReference>
<dbReference type="InterPro" id="IPR013010">
    <property type="entry name" value="Znf_SIAH"/>
</dbReference>
<gene>
    <name evidence="14" type="ORF">V5N11_009151</name>
    <name evidence="13" type="ORF">V5N11_029817</name>
</gene>
<accession>A0ABD1AJP4</accession>
<keyword evidence="15" id="KW-1185">Reference proteome</keyword>
<evidence type="ECO:0000256" key="10">
    <source>
        <dbReference type="ARBA" id="ARBA00024004"/>
    </source>
</evidence>
<evidence type="ECO:0000313" key="14">
    <source>
        <dbReference type="EMBL" id="KAL1226050.1"/>
    </source>
</evidence>
<evidence type="ECO:0000256" key="8">
    <source>
        <dbReference type="ARBA" id="ARBA00022786"/>
    </source>
</evidence>
<dbReference type="PANTHER" id="PTHR46632">
    <property type="entry name" value="E3 UBIQUITIN-PROTEIN LIGASE SINA-LIKE 4"/>
    <property type="match status" value="1"/>
</dbReference>
<evidence type="ECO:0000256" key="4">
    <source>
        <dbReference type="ARBA" id="ARBA00012483"/>
    </source>
</evidence>
<dbReference type="GO" id="GO:0008270">
    <property type="term" value="F:zinc ion binding"/>
    <property type="evidence" value="ECO:0007669"/>
    <property type="project" value="UniProtKB-KW"/>
</dbReference>
<dbReference type="GO" id="GO:0061630">
    <property type="term" value="F:ubiquitin protein ligase activity"/>
    <property type="evidence" value="ECO:0007669"/>
    <property type="project" value="UniProtKB-EC"/>
</dbReference>
<comment type="function">
    <text evidence="10">E3 ubiquitin-protein ligase that mediates ubiquitination and subsequent proteasomal degradation of target proteins. E3 ubiquitin ligases accept ubiquitin from an E2 ubiquitin-conjugating enzyme in the form of a thioester and then directly transfers the ubiquitin to targeted substrates. It probably triggers the ubiquitin-mediated degradation of different substrates.</text>
</comment>
<dbReference type="InterPro" id="IPR049548">
    <property type="entry name" value="Sina-like_RING"/>
</dbReference>
<dbReference type="SUPFAM" id="SSF49599">
    <property type="entry name" value="TRAF domain-like"/>
    <property type="match status" value="1"/>
</dbReference>
<comment type="pathway">
    <text evidence="2">Protein modification; protein ubiquitination.</text>
</comment>
<evidence type="ECO:0000256" key="9">
    <source>
        <dbReference type="ARBA" id="ARBA00022833"/>
    </source>
</evidence>
<evidence type="ECO:0000256" key="3">
    <source>
        <dbReference type="ARBA" id="ARBA00009119"/>
    </source>
</evidence>
<evidence type="ECO:0000256" key="5">
    <source>
        <dbReference type="ARBA" id="ARBA00022679"/>
    </source>
</evidence>
<evidence type="ECO:0000256" key="11">
    <source>
        <dbReference type="PROSITE-ProRule" id="PRU00455"/>
    </source>
</evidence>
<comment type="similarity">
    <text evidence="3">Belongs to the SINA (Seven in absentia) family.</text>
</comment>
<dbReference type="InterPro" id="IPR044286">
    <property type="entry name" value="SINL_plant"/>
</dbReference>
<proteinExistence type="inferred from homology"/>
<protein>
    <recommendedName>
        <fullName evidence="4">RING-type E3 ubiquitin transferase</fullName>
        <ecNumber evidence="4">2.3.2.27</ecNumber>
    </recommendedName>
</protein>
<evidence type="ECO:0000313" key="13">
    <source>
        <dbReference type="EMBL" id="KAL1207002.1"/>
    </source>
</evidence>
<evidence type="ECO:0000313" key="15">
    <source>
        <dbReference type="Proteomes" id="UP001558713"/>
    </source>
</evidence>
<keyword evidence="7 11" id="KW-0863">Zinc-finger</keyword>
<evidence type="ECO:0000256" key="1">
    <source>
        <dbReference type="ARBA" id="ARBA00000900"/>
    </source>
</evidence>
<evidence type="ECO:0000259" key="12">
    <source>
        <dbReference type="PROSITE" id="PS51081"/>
    </source>
</evidence>
<dbReference type="InterPro" id="IPR013083">
    <property type="entry name" value="Znf_RING/FYVE/PHD"/>
</dbReference>
<evidence type="ECO:0000256" key="2">
    <source>
        <dbReference type="ARBA" id="ARBA00004906"/>
    </source>
</evidence>
<dbReference type="Gene3D" id="3.30.40.10">
    <property type="entry name" value="Zinc/RING finger domain, C3HC4 (zinc finger)"/>
    <property type="match status" value="1"/>
</dbReference>
<comment type="caution">
    <text evidence="13">The sequence shown here is derived from an EMBL/GenBank/DDBJ whole genome shotgun (WGS) entry which is preliminary data.</text>
</comment>
<dbReference type="Proteomes" id="UP001558713">
    <property type="component" value="Unassembled WGS sequence"/>
</dbReference>
<keyword evidence="6" id="KW-0479">Metal-binding</keyword>
<dbReference type="EMBL" id="JBANAX010000489">
    <property type="protein sequence ID" value="KAL1207002.1"/>
    <property type="molecule type" value="Genomic_DNA"/>
</dbReference>
<evidence type="ECO:0000256" key="7">
    <source>
        <dbReference type="ARBA" id="ARBA00022771"/>
    </source>
</evidence>
<keyword evidence="8" id="KW-0833">Ubl conjugation pathway</keyword>
<dbReference type="AlphaFoldDB" id="A0ABD1AJP4"/>
<evidence type="ECO:0000256" key="6">
    <source>
        <dbReference type="ARBA" id="ARBA00022723"/>
    </source>
</evidence>
<dbReference type="EMBL" id="JBANAX010000013">
    <property type="protein sequence ID" value="KAL1226050.1"/>
    <property type="molecule type" value="Genomic_DNA"/>
</dbReference>
<dbReference type="EC" id="2.3.2.27" evidence="4"/>
<name>A0ABD1AJP4_CARAN</name>
<dbReference type="PROSITE" id="PS51081">
    <property type="entry name" value="ZF_SIAH"/>
    <property type="match status" value="1"/>
</dbReference>
<keyword evidence="9" id="KW-0862">Zinc</keyword>
<feature type="domain" description="SIAH-type" evidence="12">
    <location>
        <begin position="88"/>
        <end position="122"/>
    </location>
</feature>
<dbReference type="Pfam" id="PF21362">
    <property type="entry name" value="Sina_RING"/>
    <property type="match status" value="1"/>
</dbReference>
<sequence length="122" mass="13455">MGELENQSSLPCESNGENKDNNCSATFLDLEDLDCPICTDVLTSPILQCDNGHLACSPCCNKLRNKCPARALTIGHFRCRAMERVIKGVIVECPNAKFGCTQKFSYGKQITHEKECSYSLCS</sequence>
<organism evidence="13 15">
    <name type="scientific">Cardamine amara subsp. amara</name>
    <dbReference type="NCBI Taxonomy" id="228776"/>
    <lineage>
        <taxon>Eukaryota</taxon>
        <taxon>Viridiplantae</taxon>
        <taxon>Streptophyta</taxon>
        <taxon>Embryophyta</taxon>
        <taxon>Tracheophyta</taxon>
        <taxon>Spermatophyta</taxon>
        <taxon>Magnoliopsida</taxon>
        <taxon>eudicotyledons</taxon>
        <taxon>Gunneridae</taxon>
        <taxon>Pentapetalae</taxon>
        <taxon>rosids</taxon>
        <taxon>malvids</taxon>
        <taxon>Brassicales</taxon>
        <taxon>Brassicaceae</taxon>
        <taxon>Cardamineae</taxon>
        <taxon>Cardamine</taxon>
    </lineage>
</organism>
<reference evidence="13 15" key="1">
    <citation type="submission" date="2024-04" db="EMBL/GenBank/DDBJ databases">
        <title>Genome assembly C_amara_ONT_v2.</title>
        <authorList>
            <person name="Yant L."/>
            <person name="Moore C."/>
            <person name="Slenker M."/>
        </authorList>
    </citation>
    <scope>NUCLEOTIDE SEQUENCE [LARGE SCALE GENOMIC DNA]</scope>
    <source>
        <tissue evidence="13">Leaf</tissue>
    </source>
</reference>
<keyword evidence="5" id="KW-0808">Transferase</keyword>